<evidence type="ECO:0000313" key="2">
    <source>
        <dbReference type="Proteomes" id="UP000071065"/>
    </source>
</evidence>
<dbReference type="RefSeq" id="WP_061509329.1">
    <property type="nucleotide sequence ID" value="NZ_CP013251.1"/>
</dbReference>
<evidence type="ECO:0000313" key="1">
    <source>
        <dbReference type="EMBL" id="AMO55566.1"/>
    </source>
</evidence>
<dbReference type="AlphaFoldDB" id="A0A142B9Z0"/>
<dbReference type="STRING" id="570277.EZMO1_1378"/>
<accession>A0A142B9Z0</accession>
<dbReference type="KEGG" id="emp:EZMO1_1378"/>
<dbReference type="Proteomes" id="UP000071065">
    <property type="component" value="Chromosome"/>
</dbReference>
<dbReference type="OrthoDB" id="5688154at2"/>
<name>A0A142B9Z0_9GAMM</name>
<protein>
    <submittedName>
        <fullName evidence="1">Gp9</fullName>
    </submittedName>
</protein>
<proteinExistence type="predicted"/>
<sequence>MPRFTKKPVTITAVQFNGSSTHAGQIENWMNGGEEPPEDSIHTRDIGFLHIETLEGTMEASPSDWIIKGVNGEFYPCKRDIFEKTYEPAE</sequence>
<gene>
    <name evidence="1" type="ORF">EZMO1_1378</name>
</gene>
<dbReference type="PATRIC" id="fig|570277.3.peg.1509"/>
<organism evidence="1 2">
    <name type="scientific">Endozoicomonas montiporae CL-33</name>
    <dbReference type="NCBI Taxonomy" id="570277"/>
    <lineage>
        <taxon>Bacteria</taxon>
        <taxon>Pseudomonadati</taxon>
        <taxon>Pseudomonadota</taxon>
        <taxon>Gammaproteobacteria</taxon>
        <taxon>Oceanospirillales</taxon>
        <taxon>Endozoicomonadaceae</taxon>
        <taxon>Endozoicomonas</taxon>
    </lineage>
</organism>
<reference evidence="1 2" key="1">
    <citation type="journal article" date="2016" name="Front. Microbiol.">
        <title>Genomic Insight into the Host-Endosymbiont Relationship of Endozoicomonas montiporae CL-33(T) with its Coral Host.</title>
        <authorList>
            <person name="Ding J.-Y."/>
            <person name="Shiu J.-H."/>
            <person name="Chen W.-M."/>
            <person name="Chiang Y.-R."/>
            <person name="Tang S.-L."/>
        </authorList>
    </citation>
    <scope>NUCLEOTIDE SEQUENCE [LARGE SCALE GENOMIC DNA]</scope>
    <source>
        <strain evidence="1 2">CL-33</strain>
    </source>
</reference>
<dbReference type="EMBL" id="CP013251">
    <property type="protein sequence ID" value="AMO55566.1"/>
    <property type="molecule type" value="Genomic_DNA"/>
</dbReference>